<feature type="domain" description="DUF6286" evidence="2">
    <location>
        <begin position="79"/>
        <end position="180"/>
    </location>
</feature>
<gene>
    <name evidence="3" type="ORF">COM45_00695</name>
</gene>
<comment type="caution">
    <text evidence="3">The sequence shown here is derived from an EMBL/GenBank/DDBJ whole genome shotgun (WGS) entry which is preliminary data.</text>
</comment>
<dbReference type="Pfam" id="PF19803">
    <property type="entry name" value="DUF6286"/>
    <property type="match status" value="1"/>
</dbReference>
<keyword evidence="1" id="KW-1133">Transmembrane helix</keyword>
<evidence type="ECO:0000256" key="1">
    <source>
        <dbReference type="SAM" id="Phobius"/>
    </source>
</evidence>
<accession>A0A2A4ANA5</accession>
<dbReference type="AlphaFoldDB" id="A0A2A4ANA5"/>
<evidence type="ECO:0000313" key="4">
    <source>
        <dbReference type="Proteomes" id="UP000218690"/>
    </source>
</evidence>
<keyword evidence="1" id="KW-0472">Membrane</keyword>
<reference evidence="3 4" key="1">
    <citation type="submission" date="2017-09" db="EMBL/GenBank/DDBJ databases">
        <title>Draft Genome Sequence of Corynebacterium accolens AH4003.</title>
        <authorList>
            <person name="Chen Y."/>
            <person name="Oosthuysen W.F."/>
            <person name="Kelley S."/>
            <person name="Horswill A."/>
        </authorList>
    </citation>
    <scope>NUCLEOTIDE SEQUENCE [LARGE SCALE GENOMIC DNA]</scope>
    <source>
        <strain evidence="3 4">AH4003</strain>
    </source>
</reference>
<dbReference type="Proteomes" id="UP000218690">
    <property type="component" value="Unassembled WGS sequence"/>
</dbReference>
<feature type="transmembrane region" description="Helical" evidence="1">
    <location>
        <begin position="69"/>
        <end position="89"/>
    </location>
</feature>
<protein>
    <recommendedName>
        <fullName evidence="2">DUF6286 domain-containing protein</fullName>
    </recommendedName>
</protein>
<proteinExistence type="predicted"/>
<organism evidence="3 4">
    <name type="scientific">Corynebacterium accolens</name>
    <dbReference type="NCBI Taxonomy" id="38284"/>
    <lineage>
        <taxon>Bacteria</taxon>
        <taxon>Bacillati</taxon>
        <taxon>Actinomycetota</taxon>
        <taxon>Actinomycetes</taxon>
        <taxon>Mycobacteriales</taxon>
        <taxon>Corynebacteriaceae</taxon>
        <taxon>Corynebacterium</taxon>
    </lineage>
</organism>
<dbReference type="EMBL" id="NWBP01000001">
    <property type="protein sequence ID" value="PCC83969.1"/>
    <property type="molecule type" value="Genomic_DNA"/>
</dbReference>
<evidence type="ECO:0000313" key="3">
    <source>
        <dbReference type="EMBL" id="PCC83969.1"/>
    </source>
</evidence>
<name>A0A2A4ANA5_9CORY</name>
<keyword evidence="1" id="KW-0812">Transmembrane</keyword>
<evidence type="ECO:0000259" key="2">
    <source>
        <dbReference type="Pfam" id="PF19803"/>
    </source>
</evidence>
<dbReference type="InterPro" id="IPR046253">
    <property type="entry name" value="DUF6286"/>
</dbReference>
<sequence>MSKKDALPQGFGQRPAASPAARKWAVVLGIVCLGAAAFLGRETWAVSTKANSWLQPFIDVMSQDAVETWMLIGGGIAIAIGLILLIAVFKPRKKTHTRLSSDTASMWLRSVDIARAASAAARRVPGVSAARSRAVISKKKIGVDITVNGDTKDKLLVSRVEEAVSQALSSLERAPQLKVKAENLPEVDNHV</sequence>